<comment type="subcellular location">
    <subcellularLocation>
        <location evidence="1">Mitochondrion</location>
    </subcellularLocation>
</comment>
<feature type="compositionally biased region" description="Low complexity" evidence="5">
    <location>
        <begin position="81"/>
        <end position="98"/>
    </location>
</feature>
<dbReference type="PANTHER" id="PTHR23354">
    <property type="entry name" value="NUCLEOLAR PROTEIN 7/ESTROGEN RECEPTOR COACTIVATOR-RELATED"/>
    <property type="match status" value="1"/>
</dbReference>
<evidence type="ECO:0000256" key="1">
    <source>
        <dbReference type="ARBA" id="ARBA00004173"/>
    </source>
</evidence>
<dbReference type="InterPro" id="IPR006571">
    <property type="entry name" value="TLDc_dom"/>
</dbReference>
<protein>
    <recommendedName>
        <fullName evidence="4">Oxidation resistance protein 1</fullName>
    </recommendedName>
</protein>
<keyword evidence="8" id="KW-1185">Reference proteome</keyword>
<feature type="domain" description="TLDc" evidence="6">
    <location>
        <begin position="118"/>
        <end position="357"/>
    </location>
</feature>
<dbReference type="Pfam" id="PF07534">
    <property type="entry name" value="TLD"/>
    <property type="match status" value="1"/>
</dbReference>
<reference evidence="7 8" key="1">
    <citation type="submission" date="2024-03" db="EMBL/GenBank/DDBJ databases">
        <authorList>
            <person name="Brejova B."/>
        </authorList>
    </citation>
    <scope>NUCLEOTIDE SEQUENCE [LARGE SCALE GENOMIC DNA]</scope>
    <source>
        <strain evidence="7 8">CBS 14171</strain>
    </source>
</reference>
<evidence type="ECO:0000256" key="2">
    <source>
        <dbReference type="ARBA" id="ARBA00009540"/>
    </source>
</evidence>
<feature type="compositionally biased region" description="Polar residues" evidence="5">
    <location>
        <begin position="68"/>
        <end position="80"/>
    </location>
</feature>
<organism evidence="7 8">
    <name type="scientific">Lodderomyces beijingensis</name>
    <dbReference type="NCBI Taxonomy" id="1775926"/>
    <lineage>
        <taxon>Eukaryota</taxon>
        <taxon>Fungi</taxon>
        <taxon>Dikarya</taxon>
        <taxon>Ascomycota</taxon>
        <taxon>Saccharomycotina</taxon>
        <taxon>Pichiomycetes</taxon>
        <taxon>Debaryomycetaceae</taxon>
        <taxon>Candida/Lodderomyces clade</taxon>
        <taxon>Lodderomyces</taxon>
    </lineage>
</organism>
<dbReference type="SMART" id="SM00584">
    <property type="entry name" value="TLDc"/>
    <property type="match status" value="1"/>
</dbReference>
<feature type="compositionally biased region" description="Basic and acidic residues" evidence="5">
    <location>
        <begin position="51"/>
        <end position="61"/>
    </location>
</feature>
<evidence type="ECO:0000256" key="3">
    <source>
        <dbReference type="ARBA" id="ARBA00023128"/>
    </source>
</evidence>
<evidence type="ECO:0000313" key="7">
    <source>
        <dbReference type="EMBL" id="CAK9437987.1"/>
    </source>
</evidence>
<evidence type="ECO:0000256" key="5">
    <source>
        <dbReference type="SAM" id="MobiDB-lite"/>
    </source>
</evidence>
<evidence type="ECO:0000259" key="6">
    <source>
        <dbReference type="PROSITE" id="PS51886"/>
    </source>
</evidence>
<keyword evidence="3" id="KW-0496">Mitochondrion</keyword>
<dbReference type="RefSeq" id="XP_066829298.1">
    <property type="nucleotide sequence ID" value="XM_066972351.1"/>
</dbReference>
<comment type="similarity">
    <text evidence="2">Belongs to the OXR1 family.</text>
</comment>
<gene>
    <name evidence="7" type="ORF">LODBEIA_P23600</name>
</gene>
<feature type="region of interest" description="Disordered" evidence="5">
    <location>
        <begin position="1"/>
        <end position="106"/>
    </location>
</feature>
<dbReference type="PANTHER" id="PTHR23354:SF62">
    <property type="entry name" value="MUSTARD, ISOFORM V"/>
    <property type="match status" value="1"/>
</dbReference>
<accession>A0ABP0ZLZ4</accession>
<dbReference type="GeneID" id="92207556"/>
<dbReference type="PROSITE" id="PS51886">
    <property type="entry name" value="TLDC"/>
    <property type="match status" value="1"/>
</dbReference>
<proteinExistence type="inferred from homology"/>
<evidence type="ECO:0000313" key="8">
    <source>
        <dbReference type="Proteomes" id="UP001497383"/>
    </source>
</evidence>
<evidence type="ECO:0000256" key="4">
    <source>
        <dbReference type="ARBA" id="ARBA00040604"/>
    </source>
</evidence>
<feature type="compositionally biased region" description="Basic and acidic residues" evidence="5">
    <location>
        <begin position="7"/>
        <end position="39"/>
    </location>
</feature>
<name>A0ABP0ZLZ4_9ASCO</name>
<sequence length="360" mass="40239">MSFLFRRSQESARPDENPQKPENPDEVQERQLDLDEKTMDPALEESVPELSDEKVSEAEKRPVKKRTSLLQNLMGNSSRNTSSSSLVSSVSTTSSPGSGLPPLPPLVLSGYKPNAKHKLLDQELASNVRNLLPPRLQLFDTWELIYSLSHHGMSLNTLFRNSKPEHQLLEARKLKKAEKGFGEAIVSKMMVAGAPKSSFTIEQKRPQGYVLIIKDEHLNKFGAYLNEYLRPVESKRYYGNGECFLWKVEKYDPSKLDHPQARDNKASAPVAAAAPADTRFKAFMYTGINDNIIYSNRDFIAIGSSKGNNGLYIDSSLSTGVSYPCDTFGNEVLNSRANENLKSGHFKIVGLELWRVGSLE</sequence>
<dbReference type="EMBL" id="OZ022407">
    <property type="protein sequence ID" value="CAK9437987.1"/>
    <property type="molecule type" value="Genomic_DNA"/>
</dbReference>
<dbReference type="Proteomes" id="UP001497383">
    <property type="component" value="Chromosome 3"/>
</dbReference>